<dbReference type="GO" id="GO:0070006">
    <property type="term" value="F:metalloaminopeptidase activity"/>
    <property type="evidence" value="ECO:0007669"/>
    <property type="project" value="InterPro"/>
</dbReference>
<dbReference type="PANTHER" id="PTHR11963:SF23">
    <property type="entry name" value="CYTOSOL AMINOPEPTIDASE"/>
    <property type="match status" value="1"/>
</dbReference>
<comment type="cofactor">
    <cofactor evidence="8">
        <name>Mn(2+)</name>
        <dbReference type="ChEBI" id="CHEBI:29035"/>
    </cofactor>
    <text evidence="8">Binds 2 manganese ions per subunit.</text>
</comment>
<dbReference type="SUPFAM" id="SSF53187">
    <property type="entry name" value="Zn-dependent exopeptidases"/>
    <property type="match status" value="1"/>
</dbReference>
<dbReference type="GO" id="GO:0006508">
    <property type="term" value="P:proteolysis"/>
    <property type="evidence" value="ECO:0007669"/>
    <property type="project" value="UniProtKB-KW"/>
</dbReference>
<dbReference type="GO" id="GO:0005737">
    <property type="term" value="C:cytoplasm"/>
    <property type="evidence" value="ECO:0007669"/>
    <property type="project" value="UniProtKB-SubCell"/>
</dbReference>
<evidence type="ECO:0000256" key="8">
    <source>
        <dbReference type="HAMAP-Rule" id="MF_00181"/>
    </source>
</evidence>
<dbReference type="PROSITE" id="PS00631">
    <property type="entry name" value="CYTOSOL_AP"/>
    <property type="match status" value="1"/>
</dbReference>
<feature type="binding site" evidence="8">
    <location>
        <position position="292"/>
    </location>
    <ligand>
        <name>Mn(2+)</name>
        <dbReference type="ChEBI" id="CHEBI:29035"/>
        <label>2</label>
    </ligand>
</feature>
<dbReference type="Proteomes" id="UP000001933">
    <property type="component" value="Chromosome"/>
</dbReference>
<dbReference type="MEROPS" id="M17.003"/>
<evidence type="ECO:0000256" key="4">
    <source>
        <dbReference type="ARBA" id="ARBA00022438"/>
    </source>
</evidence>
<proteinExistence type="inferred from homology"/>
<dbReference type="KEGG" id="sat:SYN_02170"/>
<evidence type="ECO:0000256" key="5">
    <source>
        <dbReference type="ARBA" id="ARBA00022670"/>
    </source>
</evidence>
<evidence type="ECO:0000256" key="3">
    <source>
        <dbReference type="ARBA" id="ARBA00009528"/>
    </source>
</evidence>
<sequence length="526" mass="57261">MTITNRADISNESFIKMEEKSMEVTIKSGRLVDAEAEILLLTFFEGMQELPVAAKSLDERYGGIISQIIKDRDFEGRLHQISLVYNGADAPAKRIILVGLGKKAEFDLEKLRAAFSRAAQHVRSMNIKVLTSFVNFPEWSSCLFTHDELAEAVVEGVLLGLYQFTPYKTVERENIKELDQFILLEEKPENLSVLSEATRRAETIARAVWFARDLVSSPGNEMTPQILAAKALEMVSTRNKIEATVLDDAQIGEIGMHAILAVAQGSHEPPRFIIMNYKGAESREGAIVLVGKGITFDSGGISLKPAEKMGEMKSDMAGAAAVIATLMAAADLDLPVNLVGLVPTTENLPGGRAYRPGDVLKSLSGQTIEVISTDAEGRLILADALTYAEKYNPSAVVDIATLTGACIVALGDLAIGMMGTDESLKKEVAAAGERTGERVWELPLWKEYHELIKSDIADYKNTGGRFGGAITAAAFLSKFIGDYPWVHLDIAGPSWLDKDRSYVPKGASGIGVRLLISWLRTRLVNA</sequence>
<dbReference type="AlphaFoldDB" id="Q2LTB4"/>
<keyword evidence="5 8" id="KW-0645">Protease</keyword>
<keyword evidence="11" id="KW-1185">Reference proteome</keyword>
<dbReference type="InterPro" id="IPR000819">
    <property type="entry name" value="Peptidase_M17_C"/>
</dbReference>
<accession>Q2LTB4</accession>
<comment type="catalytic activity">
    <reaction evidence="2 8">
        <text>Release of an N-terminal amino acid, preferentially leucine, but not glutamic or aspartic acids.</text>
        <dbReference type="EC" id="3.4.11.10"/>
    </reaction>
</comment>
<keyword evidence="8" id="KW-0963">Cytoplasm</keyword>
<keyword evidence="4 8" id="KW-0031">Aminopeptidase</keyword>
<feature type="binding site" evidence="8">
    <location>
        <position position="315"/>
    </location>
    <ligand>
        <name>Mn(2+)</name>
        <dbReference type="ChEBI" id="CHEBI:29035"/>
        <label>2</label>
    </ligand>
</feature>
<dbReference type="InterPro" id="IPR023042">
    <property type="entry name" value="Peptidase_M17_leu_NH2_pept"/>
</dbReference>
<comment type="similarity">
    <text evidence="3 8">Belongs to the peptidase M17 family.</text>
</comment>
<evidence type="ECO:0000313" key="10">
    <source>
        <dbReference type="EMBL" id="ABC77322.1"/>
    </source>
</evidence>
<comment type="function">
    <text evidence="8">Presumably involved in the processing and regular turnover of intracellular proteins. Catalyzes the removal of unsubstituted N-terminal amino acids from various peptides.</text>
</comment>
<feature type="binding site" evidence="8">
    <location>
        <position position="376"/>
    </location>
    <ligand>
        <name>Mn(2+)</name>
        <dbReference type="ChEBI" id="CHEBI:29035"/>
        <label>1</label>
    </ligand>
</feature>
<dbReference type="GO" id="GO:0030145">
    <property type="term" value="F:manganese ion binding"/>
    <property type="evidence" value="ECO:0007669"/>
    <property type="project" value="UniProtKB-UniRule"/>
</dbReference>
<dbReference type="Pfam" id="PF00883">
    <property type="entry name" value="Peptidase_M17"/>
    <property type="match status" value="1"/>
</dbReference>
<dbReference type="InterPro" id="IPR008283">
    <property type="entry name" value="Peptidase_M17_N"/>
</dbReference>
<dbReference type="EC" id="3.4.11.10" evidence="8"/>
<dbReference type="HOGENOM" id="CLU_013734_2_2_7"/>
<comment type="subcellular location">
    <subcellularLocation>
        <location evidence="8">Cytoplasm</location>
    </subcellularLocation>
</comment>
<name>Q2LTB4_SYNAS</name>
<feature type="binding site" evidence="8">
    <location>
        <position position="297"/>
    </location>
    <ligand>
        <name>Mn(2+)</name>
        <dbReference type="ChEBI" id="CHEBI:29035"/>
        <label>1</label>
    </ligand>
</feature>
<protein>
    <recommendedName>
        <fullName evidence="8">Probable cytosol aminopeptidase</fullName>
        <ecNumber evidence="8">3.4.11.1</ecNumber>
    </recommendedName>
    <alternativeName>
        <fullName evidence="8">Leucine aminopeptidase</fullName>
        <shortName evidence="8">LAP</shortName>
        <ecNumber evidence="8">3.4.11.10</ecNumber>
    </alternativeName>
    <alternativeName>
        <fullName evidence="8">Leucyl aminopeptidase</fullName>
    </alternativeName>
</protein>
<organism evidence="10 11">
    <name type="scientific">Syntrophus aciditrophicus (strain SB)</name>
    <dbReference type="NCBI Taxonomy" id="56780"/>
    <lineage>
        <taxon>Bacteria</taxon>
        <taxon>Pseudomonadati</taxon>
        <taxon>Thermodesulfobacteriota</taxon>
        <taxon>Syntrophia</taxon>
        <taxon>Syntrophales</taxon>
        <taxon>Syntrophaceae</taxon>
        <taxon>Syntrophus</taxon>
    </lineage>
</organism>
<dbReference type="InParanoid" id="Q2LTB4"/>
<dbReference type="PANTHER" id="PTHR11963">
    <property type="entry name" value="LEUCINE AMINOPEPTIDASE-RELATED"/>
    <property type="match status" value="1"/>
</dbReference>
<evidence type="ECO:0000259" key="9">
    <source>
        <dbReference type="PROSITE" id="PS00631"/>
    </source>
</evidence>
<keyword evidence="6 8" id="KW-0378">Hydrolase</keyword>
<dbReference type="NCBIfam" id="NF002083">
    <property type="entry name" value="PRK00913.3-5"/>
    <property type="match status" value="1"/>
</dbReference>
<dbReference type="FunCoup" id="Q2LTB4">
    <property type="interactions" value="366"/>
</dbReference>
<feature type="active site" evidence="8">
    <location>
        <position position="304"/>
    </location>
</feature>
<feature type="active site" evidence="8">
    <location>
        <position position="378"/>
    </location>
</feature>
<evidence type="ECO:0000256" key="1">
    <source>
        <dbReference type="ARBA" id="ARBA00000135"/>
    </source>
</evidence>
<dbReference type="PRINTS" id="PR00481">
    <property type="entry name" value="LAMNOPPTDASE"/>
</dbReference>
<dbReference type="STRING" id="56780.SYN_02170"/>
<comment type="catalytic activity">
    <reaction evidence="1 8">
        <text>Release of an N-terminal amino acid, Xaa-|-Yaa-, in which Xaa is preferably Leu, but may be other amino acids including Pro although not Arg or Lys, and Yaa may be Pro. Amino acid amides and methyl esters are also readily hydrolyzed, but rates on arylamides are exceedingly low.</text>
        <dbReference type="EC" id="3.4.11.1"/>
    </reaction>
</comment>
<dbReference type="HAMAP" id="MF_00181">
    <property type="entry name" value="Cytosol_peptidase_M17"/>
    <property type="match status" value="1"/>
</dbReference>
<evidence type="ECO:0000313" key="11">
    <source>
        <dbReference type="Proteomes" id="UP000001933"/>
    </source>
</evidence>
<evidence type="ECO:0000256" key="2">
    <source>
        <dbReference type="ARBA" id="ARBA00000967"/>
    </source>
</evidence>
<dbReference type="NCBIfam" id="NF002073">
    <property type="entry name" value="PRK00913.1-2"/>
    <property type="match status" value="1"/>
</dbReference>
<dbReference type="NCBIfam" id="NF002074">
    <property type="entry name" value="PRK00913.1-4"/>
    <property type="match status" value="1"/>
</dbReference>
<feature type="binding site" evidence="8">
    <location>
        <position position="376"/>
    </location>
    <ligand>
        <name>Mn(2+)</name>
        <dbReference type="ChEBI" id="CHEBI:29035"/>
        <label>2</label>
    </ligand>
</feature>
<feature type="domain" description="Cytosol aminopeptidase" evidence="9">
    <location>
        <begin position="372"/>
        <end position="379"/>
    </location>
</feature>
<dbReference type="EC" id="3.4.11.1" evidence="8"/>
<reference evidence="10 11" key="1">
    <citation type="journal article" date="2007" name="Proc. Natl. Acad. Sci. U.S.A.">
        <title>The genome of Syntrophus aciditrophicus: life at the thermodynamic limit of microbial growth.</title>
        <authorList>
            <person name="McInerney M.J."/>
            <person name="Rohlin L."/>
            <person name="Mouttaki H."/>
            <person name="Kim U."/>
            <person name="Krupp R.S."/>
            <person name="Rios-Hernandez L."/>
            <person name="Sieber J."/>
            <person name="Struchtemeyer C.G."/>
            <person name="Bhattacharyya A."/>
            <person name="Campbell J.W."/>
            <person name="Gunsalus R.P."/>
        </authorList>
    </citation>
    <scope>NUCLEOTIDE SEQUENCE [LARGE SCALE GENOMIC DNA]</scope>
    <source>
        <strain evidence="10 11">SB</strain>
    </source>
</reference>
<dbReference type="SUPFAM" id="SSF52949">
    <property type="entry name" value="Macro domain-like"/>
    <property type="match status" value="1"/>
</dbReference>
<dbReference type="EMBL" id="CP000252">
    <property type="protein sequence ID" value="ABC77322.1"/>
    <property type="molecule type" value="Genomic_DNA"/>
</dbReference>
<feature type="binding site" evidence="8">
    <location>
        <position position="374"/>
    </location>
    <ligand>
        <name>Mn(2+)</name>
        <dbReference type="ChEBI" id="CHEBI:29035"/>
        <label>1</label>
    </ligand>
</feature>
<dbReference type="Gene3D" id="3.40.630.10">
    <property type="entry name" value="Zn peptidases"/>
    <property type="match status" value="1"/>
</dbReference>
<dbReference type="eggNOG" id="COG0260">
    <property type="taxonomic scope" value="Bacteria"/>
</dbReference>
<evidence type="ECO:0000256" key="6">
    <source>
        <dbReference type="ARBA" id="ARBA00022801"/>
    </source>
</evidence>
<keyword evidence="7 8" id="KW-0464">Manganese</keyword>
<feature type="binding site" evidence="8">
    <location>
        <position position="297"/>
    </location>
    <ligand>
        <name>Mn(2+)</name>
        <dbReference type="ChEBI" id="CHEBI:29035"/>
        <label>2</label>
    </ligand>
</feature>
<dbReference type="InterPro" id="IPR043472">
    <property type="entry name" value="Macro_dom-like"/>
</dbReference>
<dbReference type="InterPro" id="IPR011356">
    <property type="entry name" value="Leucine_aapep/pepB"/>
</dbReference>
<gene>
    <name evidence="8" type="primary">pepA</name>
    <name evidence="10" type="ORF">SYN_02170</name>
</gene>
<dbReference type="CDD" id="cd00433">
    <property type="entry name" value="Peptidase_M17"/>
    <property type="match status" value="1"/>
</dbReference>
<keyword evidence="8" id="KW-0479">Metal-binding</keyword>
<dbReference type="Pfam" id="PF02789">
    <property type="entry name" value="Peptidase_M17_N"/>
    <property type="match status" value="1"/>
</dbReference>
<evidence type="ECO:0000256" key="7">
    <source>
        <dbReference type="ARBA" id="ARBA00023211"/>
    </source>
</evidence>
<dbReference type="Gene3D" id="3.40.220.10">
    <property type="entry name" value="Leucine Aminopeptidase, subunit E, domain 1"/>
    <property type="match status" value="1"/>
</dbReference>